<keyword evidence="3" id="KW-1185">Reference proteome</keyword>
<sequence length="387" mass="41076">MLKDKACIVGIGDTPVCRKPGSGLSEMGIQLKAAVAALEDAGLKANQIDGIMPFPNVGKAEAFAASLGCTNLRFAATLHMGGAASVGSIRAAAMAVVTGAADYVMVPAGWNGFSGARVRETSANDPDSIPGARIARDFYMPFGLTAPPQWYALMARRHMHEYGTTYEQLGAVAIAMRKHAQLNPTALMHGKPLTMEDYLASQMIADPYRLFDCCVETDGAAAFIVTSVERALDMKQKPIYIMGAAAGQPYPADEITNRPEFHRTGLTNAAPEAFRMAGITPADADFAEIYDCFTFEVIQQLEEAGFCQRGEGGAFVENGGIELGGRLPVNTHGGLLSHAHTLGIGHVVEAVRQLRGDAGQRQVKDAEIGVVTGWGDFGDGSIAILRR</sequence>
<protein>
    <submittedName>
        <fullName evidence="2">Acetyl-CoA acetyltransferase</fullName>
    </submittedName>
</protein>
<dbReference type="PANTHER" id="PTHR42870">
    <property type="entry name" value="ACETYL-COA C-ACETYLTRANSFERASE"/>
    <property type="match status" value="1"/>
</dbReference>
<dbReference type="PANTHER" id="PTHR42870:SF1">
    <property type="entry name" value="NON-SPECIFIC LIPID-TRANSFER PROTEIN-LIKE 2"/>
    <property type="match status" value="1"/>
</dbReference>
<evidence type="ECO:0000259" key="1">
    <source>
        <dbReference type="Pfam" id="PF22691"/>
    </source>
</evidence>
<feature type="domain" description="Thiolase C-terminal" evidence="1">
    <location>
        <begin position="253"/>
        <end position="380"/>
    </location>
</feature>
<dbReference type="OrthoDB" id="9790314at2"/>
<dbReference type="AlphaFoldDB" id="A0A6S6YBV6"/>
<dbReference type="Gene3D" id="3.40.47.10">
    <property type="match status" value="1"/>
</dbReference>
<dbReference type="GO" id="GO:0003988">
    <property type="term" value="F:acetyl-CoA C-acyltransferase activity"/>
    <property type="evidence" value="ECO:0007669"/>
    <property type="project" value="UniProtKB-ARBA"/>
</dbReference>
<dbReference type="EMBL" id="LR778301">
    <property type="protein sequence ID" value="CAB1370126.1"/>
    <property type="molecule type" value="Genomic_DNA"/>
</dbReference>
<evidence type="ECO:0000313" key="2">
    <source>
        <dbReference type="EMBL" id="CAB1370126.1"/>
    </source>
</evidence>
<dbReference type="CDD" id="cd00829">
    <property type="entry name" value="SCP-x_thiolase"/>
    <property type="match status" value="1"/>
</dbReference>
<dbReference type="SUPFAM" id="SSF53901">
    <property type="entry name" value="Thiolase-like"/>
    <property type="match status" value="2"/>
</dbReference>
<organism evidence="2 3">
    <name type="scientific">Denitratisoma oestradiolicum</name>
    <dbReference type="NCBI Taxonomy" id="311182"/>
    <lineage>
        <taxon>Bacteria</taxon>
        <taxon>Pseudomonadati</taxon>
        <taxon>Pseudomonadota</taxon>
        <taxon>Betaproteobacteria</taxon>
        <taxon>Nitrosomonadales</taxon>
        <taxon>Sterolibacteriaceae</taxon>
        <taxon>Denitratisoma</taxon>
    </lineage>
</organism>
<dbReference type="Proteomes" id="UP000515733">
    <property type="component" value="Chromosome"/>
</dbReference>
<evidence type="ECO:0000313" key="3">
    <source>
        <dbReference type="Proteomes" id="UP000515733"/>
    </source>
</evidence>
<proteinExistence type="predicted"/>
<dbReference type="InterPro" id="IPR002155">
    <property type="entry name" value="Thiolase"/>
</dbReference>
<gene>
    <name evidence="2" type="ORF">DENOEST_2972</name>
</gene>
<dbReference type="InterPro" id="IPR055140">
    <property type="entry name" value="Thiolase_C_2"/>
</dbReference>
<accession>A0A6S6YBV6</accession>
<keyword evidence="2" id="KW-0808">Transferase</keyword>
<dbReference type="InterPro" id="IPR016039">
    <property type="entry name" value="Thiolase-like"/>
</dbReference>
<reference evidence="2 3" key="1">
    <citation type="submission" date="2020-03" db="EMBL/GenBank/DDBJ databases">
        <authorList>
            <consortium name="Genoscope - CEA"/>
            <person name="William W."/>
        </authorList>
    </citation>
    <scope>NUCLEOTIDE SEQUENCE [LARGE SCALE GENOMIC DNA]</scope>
    <source>
        <strain evidence="3">DSM 16959</strain>
    </source>
</reference>
<name>A0A6S6YBV6_9PROT</name>
<dbReference type="Pfam" id="PF22691">
    <property type="entry name" value="Thiolase_C_1"/>
    <property type="match status" value="1"/>
</dbReference>
<dbReference type="PIRSF" id="PIRSF000429">
    <property type="entry name" value="Ac-CoA_Ac_transf"/>
    <property type="match status" value="1"/>
</dbReference>
<dbReference type="RefSeq" id="WP_145770670.1">
    <property type="nucleotide sequence ID" value="NZ_LR778301.1"/>
</dbReference>
<dbReference type="KEGG" id="doe:DENOEST_2972"/>